<dbReference type="RefSeq" id="WP_146960221.1">
    <property type="nucleotide sequence ID" value="NZ_CP042467.1"/>
</dbReference>
<accession>A0A5B8XT94</accession>
<keyword evidence="5" id="KW-1185">Reference proteome</keyword>
<dbReference type="PANTHER" id="PTHR44858:SF1">
    <property type="entry name" value="UDP-N-ACETYLGLUCOSAMINE--PEPTIDE N-ACETYLGLUCOSAMINYLTRANSFERASE SPINDLY-RELATED"/>
    <property type="match status" value="1"/>
</dbReference>
<dbReference type="Gene3D" id="1.25.40.10">
    <property type="entry name" value="Tetratricopeptide repeat domain"/>
    <property type="match status" value="2"/>
</dbReference>
<dbReference type="Pfam" id="PF13432">
    <property type="entry name" value="TPR_16"/>
    <property type="match status" value="1"/>
</dbReference>
<dbReference type="SUPFAM" id="SSF48452">
    <property type="entry name" value="TPR-like"/>
    <property type="match status" value="1"/>
</dbReference>
<sequence length="458" mass="49691">MLSQDHQAQLDFIKQEIAQLVRDGSTSSAIERLTMMLGSMGELEDYKPLRGAILALRADLRLDEDDEEGAWEDAQKAMNFGWYDAAVHAIAGWAMLHMEKLDVARDQFTKAIELNAEKARPFVGRALVALEEEDFDGARQDLTRAVQIDPKDDTAWALRAEVGINLGTVESALADIQRARTIAPEDADHALFFARLILTKGDTEAARKALGVAVADEDAALEALCLRSHLNLQASKVKEARADAIKATNNFPDEAFAFVCLASAQIAEGNGQLALKAAERAVALDPTLPDAYIARAAANHLLGNTEARLEDEARFKDEMPELHEFLLGPVAAHIDPAAFFPAPPAPKAKEPAKPQGAPGIPGMEGMPNFGIPGLGGMNPAAMLDQVFDADGNIKPAFKPIMRMALKNAPSLLKTMPSSMLEQRGIDPKMLDGVDLDNIDEAELEAQMKLFYKMMKSQG</sequence>
<feature type="repeat" description="TPR" evidence="3">
    <location>
        <begin position="119"/>
        <end position="152"/>
    </location>
</feature>
<dbReference type="KEGG" id="bbae:FRD01_12820"/>
<dbReference type="PANTHER" id="PTHR44858">
    <property type="entry name" value="TETRATRICOPEPTIDE REPEAT PROTEIN 6"/>
    <property type="match status" value="1"/>
</dbReference>
<name>A0A5B8XT94_9DELT</name>
<organism evidence="4 5">
    <name type="scientific">Microvenator marinus</name>
    <dbReference type="NCBI Taxonomy" id="2600177"/>
    <lineage>
        <taxon>Bacteria</taxon>
        <taxon>Deltaproteobacteria</taxon>
        <taxon>Bradymonadales</taxon>
        <taxon>Microvenatoraceae</taxon>
        <taxon>Microvenator</taxon>
    </lineage>
</organism>
<keyword evidence="1" id="KW-0677">Repeat</keyword>
<dbReference type="InterPro" id="IPR011990">
    <property type="entry name" value="TPR-like_helical_dom_sf"/>
</dbReference>
<dbReference type="AlphaFoldDB" id="A0A5B8XT94"/>
<protein>
    <submittedName>
        <fullName evidence="4">Uncharacterized protein</fullName>
    </submittedName>
</protein>
<evidence type="ECO:0000313" key="5">
    <source>
        <dbReference type="Proteomes" id="UP000321595"/>
    </source>
</evidence>
<dbReference type="OrthoDB" id="5487756at2"/>
<dbReference type="PROSITE" id="PS50005">
    <property type="entry name" value="TPR"/>
    <property type="match status" value="1"/>
</dbReference>
<keyword evidence="2 3" id="KW-0802">TPR repeat</keyword>
<dbReference type="SMART" id="SM00028">
    <property type="entry name" value="TPR"/>
    <property type="match status" value="5"/>
</dbReference>
<evidence type="ECO:0000313" key="4">
    <source>
        <dbReference type="EMBL" id="QED28098.1"/>
    </source>
</evidence>
<evidence type="ECO:0000256" key="1">
    <source>
        <dbReference type="ARBA" id="ARBA00022737"/>
    </source>
</evidence>
<dbReference type="InterPro" id="IPR019734">
    <property type="entry name" value="TPR_rpt"/>
</dbReference>
<proteinExistence type="predicted"/>
<gene>
    <name evidence="4" type="ORF">FRD01_12820</name>
</gene>
<evidence type="ECO:0000256" key="3">
    <source>
        <dbReference type="PROSITE-ProRule" id="PRU00339"/>
    </source>
</evidence>
<dbReference type="Proteomes" id="UP000321595">
    <property type="component" value="Chromosome"/>
</dbReference>
<dbReference type="InterPro" id="IPR050498">
    <property type="entry name" value="Ycf3"/>
</dbReference>
<evidence type="ECO:0000256" key="2">
    <source>
        <dbReference type="ARBA" id="ARBA00022803"/>
    </source>
</evidence>
<reference evidence="4 5" key="1">
    <citation type="submission" date="2019-08" db="EMBL/GenBank/DDBJ databases">
        <authorList>
            <person name="Liang Q."/>
        </authorList>
    </citation>
    <scope>NUCLEOTIDE SEQUENCE [LARGE SCALE GENOMIC DNA]</scope>
    <source>
        <strain evidence="4 5">V1718</strain>
    </source>
</reference>
<dbReference type="EMBL" id="CP042467">
    <property type="protein sequence ID" value="QED28098.1"/>
    <property type="molecule type" value="Genomic_DNA"/>
</dbReference>